<evidence type="ECO:0000313" key="1">
    <source>
        <dbReference type="EMBL" id="PJC49438.1"/>
    </source>
</evidence>
<dbReference type="EMBL" id="PFRK01000024">
    <property type="protein sequence ID" value="PJC49438.1"/>
    <property type="molecule type" value="Genomic_DNA"/>
</dbReference>
<sequence length="78" mass="9062">MTLTLLKKSGQGTLFDVEPTNEFGVFPSTRYQGSKNKILDWISYSTKDLNFNTVLDAFGDNWKCWLYVQKTRKTSFLQ</sequence>
<name>A0A2J0N8I5_9BACT</name>
<dbReference type="AlphaFoldDB" id="A0A2J0N8I5"/>
<gene>
    <name evidence="1" type="ORF">CO033_01515</name>
</gene>
<reference evidence="2" key="1">
    <citation type="submission" date="2017-09" db="EMBL/GenBank/DDBJ databases">
        <title>Depth-based differentiation of microbial function through sediment-hosted aquifers and enrichment of novel symbionts in the deep terrestrial subsurface.</title>
        <authorList>
            <person name="Probst A.J."/>
            <person name="Ladd B."/>
            <person name="Jarett J.K."/>
            <person name="Geller-Mcgrath D.E."/>
            <person name="Sieber C.M.K."/>
            <person name="Emerson J.B."/>
            <person name="Anantharaman K."/>
            <person name="Thomas B.C."/>
            <person name="Malmstrom R."/>
            <person name="Stieglmeier M."/>
            <person name="Klingl A."/>
            <person name="Woyke T."/>
            <person name="Ryan C.M."/>
            <person name="Banfield J.F."/>
        </authorList>
    </citation>
    <scope>NUCLEOTIDE SEQUENCE [LARGE SCALE GENOMIC DNA]</scope>
</reference>
<organism evidence="1 2">
    <name type="scientific">Candidatus Nomurabacteria bacterium CG_4_9_14_0_2_um_filter_32_10</name>
    <dbReference type="NCBI Taxonomy" id="1974729"/>
    <lineage>
        <taxon>Bacteria</taxon>
        <taxon>Candidatus Nomuraibacteriota</taxon>
    </lineage>
</organism>
<evidence type="ECO:0000313" key="2">
    <source>
        <dbReference type="Proteomes" id="UP000231300"/>
    </source>
</evidence>
<comment type="caution">
    <text evidence="1">The sequence shown here is derived from an EMBL/GenBank/DDBJ whole genome shotgun (WGS) entry which is preliminary data.</text>
</comment>
<dbReference type="Proteomes" id="UP000231300">
    <property type="component" value="Unassembled WGS sequence"/>
</dbReference>
<protein>
    <submittedName>
        <fullName evidence="1">Uncharacterized protein</fullName>
    </submittedName>
</protein>
<accession>A0A2J0N8I5</accession>
<proteinExistence type="predicted"/>